<proteinExistence type="inferred from homology"/>
<dbReference type="Proteomes" id="UP001310594">
    <property type="component" value="Unassembled WGS sequence"/>
</dbReference>
<dbReference type="GO" id="GO:0034551">
    <property type="term" value="P:mitochondrial respiratory chain complex III assembly"/>
    <property type="evidence" value="ECO:0007669"/>
    <property type="project" value="InterPro"/>
</dbReference>
<dbReference type="PANTHER" id="PTHR46749:SF1">
    <property type="entry name" value="COMPLEX III ASSEMBLY FACTOR LYRM7"/>
    <property type="match status" value="1"/>
</dbReference>
<keyword evidence="5" id="KW-0809">Transit peptide</keyword>
<keyword evidence="6" id="KW-0496">Mitochondrion</keyword>
<evidence type="ECO:0000256" key="6">
    <source>
        <dbReference type="ARBA" id="ARBA00023128"/>
    </source>
</evidence>
<name>A0AAN7W401_9PEZI</name>
<comment type="caution">
    <text evidence="9">The sequence shown here is derived from an EMBL/GenBank/DDBJ whole genome shotgun (WGS) entry which is preliminary data.</text>
</comment>
<protein>
    <recommendedName>
        <fullName evidence="4">Mitochondrial zinc maintenance protein 1, mitochondrial</fullName>
    </recommendedName>
</protein>
<evidence type="ECO:0000256" key="2">
    <source>
        <dbReference type="ARBA" id="ARBA00009949"/>
    </source>
</evidence>
<evidence type="ECO:0000256" key="4">
    <source>
        <dbReference type="ARBA" id="ARBA00015108"/>
    </source>
</evidence>
<gene>
    <name evidence="9" type="primary">MZM1</name>
    <name evidence="9" type="ORF">LTR97_006963</name>
</gene>
<dbReference type="InterPro" id="IPR050435">
    <property type="entry name" value="MZM1/LYRM7"/>
</dbReference>
<comment type="similarity">
    <text evidence="2">Belongs to the complex I LYR family. MZM1 subfamily.</text>
</comment>
<dbReference type="PANTHER" id="PTHR46749">
    <property type="entry name" value="COMPLEX III ASSEMBLY FACTOR LYRM7"/>
    <property type="match status" value="1"/>
</dbReference>
<evidence type="ECO:0000256" key="1">
    <source>
        <dbReference type="ARBA" id="ARBA00004305"/>
    </source>
</evidence>
<dbReference type="AlphaFoldDB" id="A0AAN7W401"/>
<organism evidence="9 10">
    <name type="scientific">Elasticomyces elasticus</name>
    <dbReference type="NCBI Taxonomy" id="574655"/>
    <lineage>
        <taxon>Eukaryota</taxon>
        <taxon>Fungi</taxon>
        <taxon>Dikarya</taxon>
        <taxon>Ascomycota</taxon>
        <taxon>Pezizomycotina</taxon>
        <taxon>Dothideomycetes</taxon>
        <taxon>Dothideomycetidae</taxon>
        <taxon>Mycosphaerellales</taxon>
        <taxon>Teratosphaeriaceae</taxon>
        <taxon>Elasticomyces</taxon>
    </lineage>
</organism>
<comment type="subunit">
    <text evidence="3">Interacts with RIP1.</text>
</comment>
<evidence type="ECO:0000256" key="3">
    <source>
        <dbReference type="ARBA" id="ARBA00011589"/>
    </source>
</evidence>
<dbReference type="GO" id="GO:0044183">
    <property type="term" value="F:protein folding chaperone"/>
    <property type="evidence" value="ECO:0007669"/>
    <property type="project" value="TreeGrafter"/>
</dbReference>
<dbReference type="CDD" id="cd20267">
    <property type="entry name" value="Complex1_LYR_LYRM7"/>
    <property type="match status" value="1"/>
</dbReference>
<dbReference type="GO" id="GO:0005759">
    <property type="term" value="C:mitochondrial matrix"/>
    <property type="evidence" value="ECO:0007669"/>
    <property type="project" value="UniProtKB-SubCell"/>
</dbReference>
<dbReference type="EMBL" id="JAVRQU010000010">
    <property type="protein sequence ID" value="KAK5698003.1"/>
    <property type="molecule type" value="Genomic_DNA"/>
</dbReference>
<reference evidence="9" key="1">
    <citation type="submission" date="2023-08" db="EMBL/GenBank/DDBJ databases">
        <title>Black Yeasts Isolated from many extreme environments.</title>
        <authorList>
            <person name="Coleine C."/>
            <person name="Stajich J.E."/>
            <person name="Selbmann L."/>
        </authorList>
    </citation>
    <scope>NUCLEOTIDE SEQUENCE</scope>
    <source>
        <strain evidence="9">CCFEE 5810</strain>
    </source>
</reference>
<comment type="function">
    <text evidence="8">Assembly factor required for Rieske Fe-S protein RIP1 incorporation into the cytochrome b-c1 (CIII) complex. Functions as a chaperone, binding to this subunit within the mitochondrial matrix and stabilizing it prior to its translocation and insertion into the late CIII dimeric intermediate within the mitochondrial inner membrane. Modulates the mitochondrial matrix zinc pool.</text>
</comment>
<dbReference type="InterPro" id="IPR045298">
    <property type="entry name" value="Complex1_LYR_LYRM7"/>
</dbReference>
<evidence type="ECO:0000256" key="8">
    <source>
        <dbReference type="ARBA" id="ARBA00025268"/>
    </source>
</evidence>
<keyword evidence="7" id="KW-0143">Chaperone</keyword>
<sequence>MSTAEILRQFMASKFLSPAEIATNRFAALATYRHLVRAINLSFAGDTKLHPAATRLARDGFIKNRKLDSGSVEASSAVEHAQGVAQILRENLVQGQKVEGQGDQYKLRFTEHTQLRDNDEAGRLKGTRKSFKEIKDALL</sequence>
<accession>A0AAN7W401</accession>
<evidence type="ECO:0000313" key="10">
    <source>
        <dbReference type="Proteomes" id="UP001310594"/>
    </source>
</evidence>
<comment type="subcellular location">
    <subcellularLocation>
        <location evidence="1">Mitochondrion matrix</location>
    </subcellularLocation>
</comment>
<evidence type="ECO:0000256" key="7">
    <source>
        <dbReference type="ARBA" id="ARBA00023186"/>
    </source>
</evidence>
<evidence type="ECO:0000313" key="9">
    <source>
        <dbReference type="EMBL" id="KAK5698003.1"/>
    </source>
</evidence>
<evidence type="ECO:0000256" key="5">
    <source>
        <dbReference type="ARBA" id="ARBA00022946"/>
    </source>
</evidence>